<feature type="non-terminal residue" evidence="2">
    <location>
        <position position="1"/>
    </location>
</feature>
<comment type="caution">
    <text evidence="2">The sequence shown here is derived from an EMBL/GenBank/DDBJ whole genome shotgun (WGS) entry which is preliminary data.</text>
</comment>
<organism evidence="2 3">
    <name type="scientific">Marasmius crinis-equi</name>
    <dbReference type="NCBI Taxonomy" id="585013"/>
    <lineage>
        <taxon>Eukaryota</taxon>
        <taxon>Fungi</taxon>
        <taxon>Dikarya</taxon>
        <taxon>Basidiomycota</taxon>
        <taxon>Agaricomycotina</taxon>
        <taxon>Agaricomycetes</taxon>
        <taxon>Agaricomycetidae</taxon>
        <taxon>Agaricales</taxon>
        <taxon>Marasmiineae</taxon>
        <taxon>Marasmiaceae</taxon>
        <taxon>Marasmius</taxon>
    </lineage>
</organism>
<feature type="region of interest" description="Disordered" evidence="1">
    <location>
        <begin position="263"/>
        <end position="405"/>
    </location>
</feature>
<feature type="region of interest" description="Disordered" evidence="1">
    <location>
        <begin position="417"/>
        <end position="448"/>
    </location>
</feature>
<proteinExistence type="predicted"/>
<evidence type="ECO:0000313" key="3">
    <source>
        <dbReference type="Proteomes" id="UP001465976"/>
    </source>
</evidence>
<feature type="compositionally biased region" description="Polar residues" evidence="1">
    <location>
        <begin position="300"/>
        <end position="318"/>
    </location>
</feature>
<name>A0ABR3EMZ7_9AGAR</name>
<evidence type="ECO:0000256" key="1">
    <source>
        <dbReference type="SAM" id="MobiDB-lite"/>
    </source>
</evidence>
<feature type="compositionally biased region" description="Low complexity" evidence="1">
    <location>
        <begin position="335"/>
        <end position="348"/>
    </location>
</feature>
<protein>
    <submittedName>
        <fullName evidence="2">Uncharacterized protein</fullName>
    </submittedName>
</protein>
<gene>
    <name evidence="2" type="ORF">V5O48_017797</name>
</gene>
<evidence type="ECO:0000313" key="2">
    <source>
        <dbReference type="EMBL" id="KAL0564254.1"/>
    </source>
</evidence>
<accession>A0ABR3EMZ7</accession>
<dbReference type="Proteomes" id="UP001465976">
    <property type="component" value="Unassembled WGS sequence"/>
</dbReference>
<sequence length="448" mass="50031">YHDLPRDTRPAVCQGYPDFDIYPPLRVEVQARATLKSKLDSLPRVILCPYEYPDILVYPPMKKSTDYDSRFGTISVVLKQYPFFDLYLPAYPHFDLYPPLPGQIGAKVTDARHPTPRHFVDRTENAIPDVRYPFFNLYPAVYPHFDLYSTISGRNVDWDVVSLKIPAHYPAFELYSPVYPHFSLWPAAEILLQSGPSSKRRPRLTHAQLHREVFGSAQVSLKAKVTKTHRRLHEEVFPAGAYVNTPSGTYVRSSIPTVVELHKEREPRNVVNPAARSSSIIGRPVSVASPPRGLPPRPNSYRSSMIDSESPKSINRSRVSPVDAPSQPLPPVPQPLRRSVSSASASSRIHGLNKTNVLPPVDERVATPLARSSSLSDASRSRFQNRPSPLADNITPPPPPRKRDSLVLQRVRAINADARAAGDDEPSVLSLASKFPMPPRPPLPSRPS</sequence>
<feature type="compositionally biased region" description="Low complexity" evidence="1">
    <location>
        <begin position="369"/>
        <end position="382"/>
    </location>
</feature>
<feature type="compositionally biased region" description="Pro residues" evidence="1">
    <location>
        <begin position="436"/>
        <end position="448"/>
    </location>
</feature>
<reference evidence="2 3" key="1">
    <citation type="submission" date="2024-02" db="EMBL/GenBank/DDBJ databases">
        <title>A draft genome for the cacao thread blight pathogen Marasmius crinis-equi.</title>
        <authorList>
            <person name="Cohen S.P."/>
            <person name="Baruah I.K."/>
            <person name="Amoako-Attah I."/>
            <person name="Bukari Y."/>
            <person name="Meinhardt L.W."/>
            <person name="Bailey B.A."/>
        </authorList>
    </citation>
    <scope>NUCLEOTIDE SEQUENCE [LARGE SCALE GENOMIC DNA]</scope>
    <source>
        <strain evidence="2 3">GH-76</strain>
    </source>
</reference>
<keyword evidence="3" id="KW-1185">Reference proteome</keyword>
<dbReference type="EMBL" id="JBAHYK010002899">
    <property type="protein sequence ID" value="KAL0564254.1"/>
    <property type="molecule type" value="Genomic_DNA"/>
</dbReference>